<evidence type="ECO:0008006" key="6">
    <source>
        <dbReference type="Google" id="ProtNLM"/>
    </source>
</evidence>
<dbReference type="Pfam" id="PF03266">
    <property type="entry name" value="NTPase_1"/>
    <property type="match status" value="1"/>
</dbReference>
<dbReference type="PANTHER" id="PTHR43146:SF1">
    <property type="entry name" value="CANCER-RELATED NUCLEOSIDE-TRIPHOSPHATASE"/>
    <property type="match status" value="1"/>
</dbReference>
<evidence type="ECO:0000256" key="2">
    <source>
        <dbReference type="ARBA" id="ARBA00022801"/>
    </source>
</evidence>
<keyword evidence="2" id="KW-0378">Hydrolase</keyword>
<sequence length="190" mass="20788">MPLFFVLSQGVGKTTLVQKVCAALKENHILTQGFYTEEVRSGGRRTGFDVVTLSGNRGPLARVSGGGQPQETQRHEPRVGQYSVKLQAFEQTALPVLKFPNLAGEKPVMVIDEIGKMEMFSGTFTQTVRTLIAREDATVLATIPIAKGQPLPLVEELRTKKDAYVFTISKENRNSILSEIAAAVQLSIKT</sequence>
<comment type="caution">
    <text evidence="4">The sequence shown here is derived from an EMBL/GenBank/DDBJ whole genome shotgun (WGS) entry which is preliminary data.</text>
</comment>
<evidence type="ECO:0000256" key="1">
    <source>
        <dbReference type="ARBA" id="ARBA00022741"/>
    </source>
</evidence>
<dbReference type="GO" id="GO:0005524">
    <property type="term" value="F:ATP binding"/>
    <property type="evidence" value="ECO:0007669"/>
    <property type="project" value="UniProtKB-KW"/>
</dbReference>
<dbReference type="GO" id="GO:0017111">
    <property type="term" value="F:ribonucleoside triphosphate phosphatase activity"/>
    <property type="evidence" value="ECO:0007669"/>
    <property type="project" value="InterPro"/>
</dbReference>
<gene>
    <name evidence="4" type="ORF">C0Q70_07755</name>
</gene>
<evidence type="ECO:0000313" key="4">
    <source>
        <dbReference type="EMBL" id="PVD32322.1"/>
    </source>
</evidence>
<proteinExistence type="predicted"/>
<dbReference type="Gene3D" id="3.40.50.300">
    <property type="entry name" value="P-loop containing nucleotide triphosphate hydrolases"/>
    <property type="match status" value="1"/>
</dbReference>
<dbReference type="OrthoDB" id="446244at2759"/>
<protein>
    <recommendedName>
        <fullName evidence="6">AAA+ ATPase domain-containing protein</fullName>
    </recommendedName>
</protein>
<evidence type="ECO:0000256" key="3">
    <source>
        <dbReference type="ARBA" id="ARBA00022840"/>
    </source>
</evidence>
<dbReference type="SUPFAM" id="SSF52540">
    <property type="entry name" value="P-loop containing nucleoside triphosphate hydrolases"/>
    <property type="match status" value="1"/>
</dbReference>
<dbReference type="InterPro" id="IPR027417">
    <property type="entry name" value="P-loop_NTPase"/>
</dbReference>
<keyword evidence="3" id="KW-0067">ATP-binding</keyword>
<evidence type="ECO:0000313" key="5">
    <source>
        <dbReference type="Proteomes" id="UP000245119"/>
    </source>
</evidence>
<accession>A0A2T7PFY8</accession>
<dbReference type="Proteomes" id="UP000245119">
    <property type="component" value="Linkage Group LG4"/>
</dbReference>
<organism evidence="4 5">
    <name type="scientific">Pomacea canaliculata</name>
    <name type="common">Golden apple snail</name>
    <dbReference type="NCBI Taxonomy" id="400727"/>
    <lineage>
        <taxon>Eukaryota</taxon>
        <taxon>Metazoa</taxon>
        <taxon>Spiralia</taxon>
        <taxon>Lophotrochozoa</taxon>
        <taxon>Mollusca</taxon>
        <taxon>Gastropoda</taxon>
        <taxon>Caenogastropoda</taxon>
        <taxon>Architaenioglossa</taxon>
        <taxon>Ampullarioidea</taxon>
        <taxon>Ampullariidae</taxon>
        <taxon>Pomacea</taxon>
    </lineage>
</organism>
<name>A0A2T7PFY8_POMCA</name>
<keyword evidence="5" id="KW-1185">Reference proteome</keyword>
<keyword evidence="1" id="KW-0547">Nucleotide-binding</keyword>
<dbReference type="STRING" id="400727.A0A2T7PFY8"/>
<dbReference type="PANTHER" id="PTHR43146">
    <property type="entry name" value="CANCER-RELATED NUCLEOSIDE-TRIPHOSPHATASE"/>
    <property type="match status" value="1"/>
</dbReference>
<reference evidence="4 5" key="1">
    <citation type="submission" date="2018-04" db="EMBL/GenBank/DDBJ databases">
        <title>The genome of golden apple snail Pomacea canaliculata provides insight into stress tolerance and invasive adaptation.</title>
        <authorList>
            <person name="Liu C."/>
            <person name="Liu B."/>
            <person name="Ren Y."/>
            <person name="Zhang Y."/>
            <person name="Wang H."/>
            <person name="Li S."/>
            <person name="Jiang F."/>
            <person name="Yin L."/>
            <person name="Zhang G."/>
            <person name="Qian W."/>
            <person name="Fan W."/>
        </authorList>
    </citation>
    <scope>NUCLEOTIDE SEQUENCE [LARGE SCALE GENOMIC DNA]</scope>
    <source>
        <strain evidence="4">SZHN2017</strain>
        <tissue evidence="4">Muscle</tissue>
    </source>
</reference>
<dbReference type="AlphaFoldDB" id="A0A2T7PFY8"/>
<dbReference type="InterPro" id="IPR004948">
    <property type="entry name" value="Nuc-triphosphatase_THEP1"/>
</dbReference>
<dbReference type="EMBL" id="PZQS01000004">
    <property type="protein sequence ID" value="PVD32322.1"/>
    <property type="molecule type" value="Genomic_DNA"/>
</dbReference>